<evidence type="ECO:0000313" key="2">
    <source>
        <dbReference type="EMBL" id="SPD12281.1"/>
    </source>
</evidence>
<reference evidence="1" key="1">
    <citation type="submission" date="2018-02" db="EMBL/GenBank/DDBJ databases">
        <authorList>
            <person name="Cohen D.B."/>
            <person name="Kent A.D."/>
        </authorList>
    </citation>
    <scope>NUCLEOTIDE SEQUENCE</scope>
</reference>
<gene>
    <name evidence="1" type="ORF">FSB_LOCUS13955</name>
    <name evidence="2" type="ORF">FSB_LOCUS40163</name>
</gene>
<dbReference type="EMBL" id="OIVN01003586">
    <property type="protein sequence ID" value="SPD12281.1"/>
    <property type="molecule type" value="Genomic_DNA"/>
</dbReference>
<sequence>MAPSRHHHPYLLQPFVSPLNHPIRSCMGEICWSLWVARASNEFPLFCRQELAFPVDDEIFSGGGCLVGIGFGDFFQLEFLSITLFLG</sequence>
<dbReference type="AlphaFoldDB" id="A0A2N9FFW0"/>
<proteinExistence type="predicted"/>
<dbReference type="EMBL" id="OIVN01000824">
    <property type="protein sequence ID" value="SPC86073.1"/>
    <property type="molecule type" value="Genomic_DNA"/>
</dbReference>
<name>A0A2N9FFW0_FAGSY</name>
<accession>A0A2N9FFW0</accession>
<protein>
    <submittedName>
        <fullName evidence="1">Uncharacterized protein</fullName>
    </submittedName>
</protein>
<organism evidence="1">
    <name type="scientific">Fagus sylvatica</name>
    <name type="common">Beechnut</name>
    <dbReference type="NCBI Taxonomy" id="28930"/>
    <lineage>
        <taxon>Eukaryota</taxon>
        <taxon>Viridiplantae</taxon>
        <taxon>Streptophyta</taxon>
        <taxon>Embryophyta</taxon>
        <taxon>Tracheophyta</taxon>
        <taxon>Spermatophyta</taxon>
        <taxon>Magnoliopsida</taxon>
        <taxon>eudicotyledons</taxon>
        <taxon>Gunneridae</taxon>
        <taxon>Pentapetalae</taxon>
        <taxon>rosids</taxon>
        <taxon>fabids</taxon>
        <taxon>Fagales</taxon>
        <taxon>Fagaceae</taxon>
        <taxon>Fagus</taxon>
    </lineage>
</organism>
<evidence type="ECO:0000313" key="1">
    <source>
        <dbReference type="EMBL" id="SPC86073.1"/>
    </source>
</evidence>